<dbReference type="EMBL" id="MDDC01000003">
    <property type="protein sequence ID" value="OIQ60857.1"/>
    <property type="molecule type" value="Genomic_DNA"/>
</dbReference>
<dbReference type="PANTHER" id="PTHR30406:SF8">
    <property type="entry name" value="SULFATE TRANSPORT SYSTEM PERMEASE PROTEIN CYST"/>
    <property type="match status" value="1"/>
</dbReference>
<comment type="caution">
    <text evidence="9">Lacks conserved residue(s) required for the propagation of feature annotation.</text>
</comment>
<keyword evidence="3 9" id="KW-0813">Transport</keyword>
<comment type="function">
    <text evidence="8">Part of the ABC transporter complex CysAWTP (TC 3.A.1.6.1) involved in sulfate/thiosulfate import. Probably responsible for the translocation of the substrate across the membrane.</text>
</comment>
<keyword evidence="6 9" id="KW-0764">Sulfate transport</keyword>
<sequence>MAKEIKGRVVLPGFGMTLGVTLFYVSVMILLPFAALVLKSASLSLHEFYETVTAPRVTAALRLSLLTAWIAASINVVFGVPAAWVLSRYSFPGKRLLDAMVDLPFALPTAVAGIALTAMFGPTGGPGAILGRLGVKIAFTPAGIVVALVFIGLPFVVRTLQPVIESLDRRMEEAAATLGASPAQVFFRVILPPLVPALLSGFSLAFARGIGEYGSVVFISGNMPMRTEIAPLVIMTKLQQFDYAGATAVAVVLLIVSFIVLSAVRLMELRAGFWRTGVR</sequence>
<evidence type="ECO:0000256" key="3">
    <source>
        <dbReference type="ARBA" id="ARBA00022448"/>
    </source>
</evidence>
<comment type="similarity">
    <text evidence="9">Belongs to the binding-protein-dependent transport system permease family. CysTW subfamily.</text>
</comment>
<dbReference type="InterPro" id="IPR011865">
    <property type="entry name" value="CysT_permease"/>
</dbReference>
<keyword evidence="4 9" id="KW-0812">Transmembrane</keyword>
<dbReference type="Pfam" id="PF00528">
    <property type="entry name" value="BPD_transp_1"/>
    <property type="match status" value="1"/>
</dbReference>
<proteinExistence type="inferred from homology"/>
<evidence type="ECO:0000256" key="2">
    <source>
        <dbReference type="ARBA" id="ARBA00011779"/>
    </source>
</evidence>
<keyword evidence="7 9" id="KW-0472">Membrane</keyword>
<comment type="function">
    <text evidence="9">Part of the ABC transporter complex (TC 3.A.1.6.1) involved in sulfate/thiosulfate import.</text>
</comment>
<feature type="transmembrane region" description="Helical" evidence="9">
    <location>
        <begin position="243"/>
        <end position="264"/>
    </location>
</feature>
<feature type="transmembrane region" description="Helical" evidence="9">
    <location>
        <begin position="105"/>
        <end position="125"/>
    </location>
</feature>
<dbReference type="InterPro" id="IPR000515">
    <property type="entry name" value="MetI-like"/>
</dbReference>
<reference evidence="11 12" key="1">
    <citation type="submission" date="2016-08" db="EMBL/GenBank/DDBJ databases">
        <title>Genome-based comparison of Moorella thermoacetic strains.</title>
        <authorList>
            <person name="Poehlein A."/>
            <person name="Bengelsdorf F.R."/>
            <person name="Esser C."/>
            <person name="Duerre P."/>
            <person name="Daniel R."/>
        </authorList>
    </citation>
    <scope>NUCLEOTIDE SEQUENCE [LARGE SCALE GENOMIC DNA]</scope>
    <source>
        <strain evidence="11 12">DSM 21394</strain>
    </source>
</reference>
<dbReference type="GO" id="GO:0005886">
    <property type="term" value="C:plasma membrane"/>
    <property type="evidence" value="ECO:0007669"/>
    <property type="project" value="InterPro"/>
</dbReference>
<evidence type="ECO:0000256" key="7">
    <source>
        <dbReference type="ARBA" id="ARBA00023136"/>
    </source>
</evidence>
<gene>
    <name evidence="11" type="primary">cysT_2</name>
    <name evidence="11" type="ORF">MOTE_03840</name>
</gene>
<dbReference type="NCBIfam" id="TIGR00969">
    <property type="entry name" value="3a0106s02"/>
    <property type="match status" value="1"/>
</dbReference>
<protein>
    <recommendedName>
        <fullName evidence="9">Sulfate transport system permease protein CysT</fullName>
    </recommendedName>
</protein>
<comment type="subunit">
    <text evidence="2">The complex is composed of two ATP-binding proteins (CysA), two transmembrane proteins (CysT and CysW) and a solute-binding protein (CysP).</text>
</comment>
<dbReference type="NCBIfam" id="TIGR02139">
    <property type="entry name" value="permease_CysT"/>
    <property type="match status" value="1"/>
</dbReference>
<comment type="caution">
    <text evidence="11">The sequence shown here is derived from an EMBL/GenBank/DDBJ whole genome shotgun (WGS) entry which is preliminary data.</text>
</comment>
<accession>A0A1J5NNU4</accession>
<evidence type="ECO:0000256" key="5">
    <source>
        <dbReference type="ARBA" id="ARBA00022989"/>
    </source>
</evidence>
<dbReference type="FunFam" id="1.10.3720.10:FF:000004">
    <property type="entry name" value="Sulfate transport system permease protein CysT"/>
    <property type="match status" value="1"/>
</dbReference>
<feature type="transmembrane region" description="Helical" evidence="9">
    <location>
        <begin position="59"/>
        <end position="85"/>
    </location>
</feature>
<dbReference type="PANTHER" id="PTHR30406">
    <property type="entry name" value="SULFATE TRANSPORT SYSTEM PERMEASE PROTEIN"/>
    <property type="match status" value="1"/>
</dbReference>
<dbReference type="InterPro" id="IPR035906">
    <property type="entry name" value="MetI-like_sf"/>
</dbReference>
<evidence type="ECO:0000256" key="8">
    <source>
        <dbReference type="ARBA" id="ARBA00025323"/>
    </source>
</evidence>
<evidence type="ECO:0000259" key="10">
    <source>
        <dbReference type="PROSITE" id="PS50928"/>
    </source>
</evidence>
<dbReference type="Proteomes" id="UP000182811">
    <property type="component" value="Unassembled WGS sequence"/>
</dbReference>
<dbReference type="AlphaFoldDB" id="A0A1J5NNU4"/>
<evidence type="ECO:0000313" key="11">
    <source>
        <dbReference type="EMBL" id="OIQ60857.1"/>
    </source>
</evidence>
<dbReference type="InterPro" id="IPR005667">
    <property type="entry name" value="Sulph_transpt2"/>
</dbReference>
<dbReference type="OrthoDB" id="9795403at2"/>
<feature type="transmembrane region" description="Helical" evidence="9">
    <location>
        <begin position="137"/>
        <end position="157"/>
    </location>
</feature>
<evidence type="ECO:0000256" key="9">
    <source>
        <dbReference type="RuleBase" id="RU366001"/>
    </source>
</evidence>
<dbReference type="GO" id="GO:0015419">
    <property type="term" value="F:ABC-type sulfate transporter activity"/>
    <property type="evidence" value="ECO:0007669"/>
    <property type="project" value="UniProtKB-UniRule"/>
</dbReference>
<feature type="domain" description="ABC transmembrane type-1" evidence="10">
    <location>
        <begin position="61"/>
        <end position="264"/>
    </location>
</feature>
<dbReference type="SUPFAM" id="SSF161098">
    <property type="entry name" value="MetI-like"/>
    <property type="match status" value="1"/>
</dbReference>
<dbReference type="PROSITE" id="PS50928">
    <property type="entry name" value="ABC_TM1"/>
    <property type="match status" value="1"/>
</dbReference>
<dbReference type="Gene3D" id="1.10.3720.10">
    <property type="entry name" value="MetI-like"/>
    <property type="match status" value="1"/>
</dbReference>
<evidence type="ECO:0000256" key="1">
    <source>
        <dbReference type="ARBA" id="ARBA00004141"/>
    </source>
</evidence>
<comment type="subcellular location">
    <subcellularLocation>
        <location evidence="1">Membrane</location>
        <topology evidence="1">Multi-pass membrane protein</topology>
    </subcellularLocation>
</comment>
<evidence type="ECO:0000256" key="6">
    <source>
        <dbReference type="ARBA" id="ARBA00023032"/>
    </source>
</evidence>
<organism evidence="11 12">
    <name type="scientific">Neomoorella thermoacetica</name>
    <name type="common">Clostridium thermoaceticum</name>
    <dbReference type="NCBI Taxonomy" id="1525"/>
    <lineage>
        <taxon>Bacteria</taxon>
        <taxon>Bacillati</taxon>
        <taxon>Bacillota</taxon>
        <taxon>Clostridia</taxon>
        <taxon>Neomoorellales</taxon>
        <taxon>Neomoorellaceae</taxon>
        <taxon>Neomoorella</taxon>
    </lineage>
</organism>
<evidence type="ECO:0000313" key="12">
    <source>
        <dbReference type="Proteomes" id="UP000182811"/>
    </source>
</evidence>
<dbReference type="CDD" id="cd06261">
    <property type="entry name" value="TM_PBP2"/>
    <property type="match status" value="1"/>
</dbReference>
<keyword evidence="5 9" id="KW-1133">Transmembrane helix</keyword>
<evidence type="ECO:0000256" key="4">
    <source>
        <dbReference type="ARBA" id="ARBA00022692"/>
    </source>
</evidence>
<feature type="transmembrane region" description="Helical" evidence="9">
    <location>
        <begin position="16"/>
        <end position="38"/>
    </location>
</feature>
<name>A0A1J5NNU4_NEOTH</name>